<organism evidence="2 3">
    <name type="scientific">Rhodofomes roseus</name>
    <dbReference type="NCBI Taxonomy" id="34475"/>
    <lineage>
        <taxon>Eukaryota</taxon>
        <taxon>Fungi</taxon>
        <taxon>Dikarya</taxon>
        <taxon>Basidiomycota</taxon>
        <taxon>Agaricomycotina</taxon>
        <taxon>Agaricomycetes</taxon>
        <taxon>Polyporales</taxon>
        <taxon>Rhodofomes</taxon>
    </lineage>
</organism>
<feature type="chain" id="PRO_5045281837" description="Secreted protein" evidence="1">
    <location>
        <begin position="20"/>
        <end position="87"/>
    </location>
</feature>
<dbReference type="EMBL" id="JADCUA010000014">
    <property type="protein sequence ID" value="KAH9834883.1"/>
    <property type="molecule type" value="Genomic_DNA"/>
</dbReference>
<proteinExistence type="predicted"/>
<evidence type="ECO:0000313" key="2">
    <source>
        <dbReference type="EMBL" id="KAH9834883.1"/>
    </source>
</evidence>
<accession>A0ABQ8KBS4</accession>
<feature type="signal peptide" evidence="1">
    <location>
        <begin position="1"/>
        <end position="19"/>
    </location>
</feature>
<name>A0ABQ8KBS4_9APHY</name>
<comment type="caution">
    <text evidence="2">The sequence shown here is derived from an EMBL/GenBank/DDBJ whole genome shotgun (WGS) entry which is preliminary data.</text>
</comment>
<keyword evidence="3" id="KW-1185">Reference proteome</keyword>
<keyword evidence="1" id="KW-0732">Signal</keyword>
<gene>
    <name evidence="2" type="ORF">C8Q71DRAFT_129288</name>
</gene>
<reference evidence="2 3" key="1">
    <citation type="journal article" date="2021" name="Environ. Microbiol.">
        <title>Gene family expansions and transcriptome signatures uncover fungal adaptations to wood decay.</title>
        <authorList>
            <person name="Hage H."/>
            <person name="Miyauchi S."/>
            <person name="Viragh M."/>
            <person name="Drula E."/>
            <person name="Min B."/>
            <person name="Chaduli D."/>
            <person name="Navarro D."/>
            <person name="Favel A."/>
            <person name="Norest M."/>
            <person name="Lesage-Meessen L."/>
            <person name="Balint B."/>
            <person name="Merenyi Z."/>
            <person name="de Eugenio L."/>
            <person name="Morin E."/>
            <person name="Martinez A.T."/>
            <person name="Baldrian P."/>
            <person name="Stursova M."/>
            <person name="Martinez M.J."/>
            <person name="Novotny C."/>
            <person name="Magnuson J.K."/>
            <person name="Spatafora J.W."/>
            <person name="Maurice S."/>
            <person name="Pangilinan J."/>
            <person name="Andreopoulos W."/>
            <person name="LaButti K."/>
            <person name="Hundley H."/>
            <person name="Na H."/>
            <person name="Kuo A."/>
            <person name="Barry K."/>
            <person name="Lipzen A."/>
            <person name="Henrissat B."/>
            <person name="Riley R."/>
            <person name="Ahrendt S."/>
            <person name="Nagy L.G."/>
            <person name="Grigoriev I.V."/>
            <person name="Martin F."/>
            <person name="Rosso M.N."/>
        </authorList>
    </citation>
    <scope>NUCLEOTIDE SEQUENCE [LARGE SCALE GENOMIC DNA]</scope>
    <source>
        <strain evidence="2 3">CIRM-BRFM 1785</strain>
    </source>
</reference>
<evidence type="ECO:0000313" key="3">
    <source>
        <dbReference type="Proteomes" id="UP000814176"/>
    </source>
</evidence>
<dbReference type="RefSeq" id="XP_047777369.1">
    <property type="nucleotide sequence ID" value="XM_047916466.1"/>
</dbReference>
<sequence>MRHAALAAELLTVFSVCRAIAVIPACYPHSQLVLALRSEHAHCRSVPVRSLYTAISSLERCRELDLEHIASNTAENSIRIMRHRQWT</sequence>
<evidence type="ECO:0008006" key="4">
    <source>
        <dbReference type="Google" id="ProtNLM"/>
    </source>
</evidence>
<dbReference type="Proteomes" id="UP000814176">
    <property type="component" value="Unassembled WGS sequence"/>
</dbReference>
<dbReference type="GeneID" id="71997198"/>
<protein>
    <recommendedName>
        <fullName evidence="4">Secreted protein</fullName>
    </recommendedName>
</protein>
<evidence type="ECO:0000256" key="1">
    <source>
        <dbReference type="SAM" id="SignalP"/>
    </source>
</evidence>